<sequence>MDARSVYSNSSHAGGRAGSVRSAAHQGPGNTNGYYGELDNSDTQCVRSRHTNYGPGYNDARGNTDARSLRSFETNTGGPAVYTPDISYRYVPANGHSNNDARSEYSPSVSGSTTSGSSSIRSGTTMRTISYSSAPGTNASQYNDNPGPGVKQYGSSEDANYPINLGPDAYARRAEVASWAGSVHSAYEDDAASVGTSKRRPLRQHGAQRKIHDIQQKWVQKESQGYQFPGKQLEVGQRWKSPRICHATGVGKDQLPWQFQPAEQVTDRAMGGGGSHYVEGWMVGTTWLLTAITRSIVQVNESAGDRCRNETNGWRIV</sequence>
<feature type="compositionally biased region" description="Low complexity" evidence="1">
    <location>
        <begin position="10"/>
        <end position="25"/>
    </location>
</feature>
<feature type="region of interest" description="Disordered" evidence="1">
    <location>
        <begin position="1"/>
        <end position="40"/>
    </location>
</feature>
<dbReference type="EMBL" id="JAUEPO010000007">
    <property type="protein sequence ID" value="KAK3317224.1"/>
    <property type="molecule type" value="Genomic_DNA"/>
</dbReference>
<keyword evidence="3" id="KW-1185">Reference proteome</keyword>
<dbReference type="AlphaFoldDB" id="A0AAE0M448"/>
<comment type="caution">
    <text evidence="2">The sequence shown here is derived from an EMBL/GenBank/DDBJ whole genome shotgun (WGS) entry which is preliminary data.</text>
</comment>
<evidence type="ECO:0000313" key="2">
    <source>
        <dbReference type="EMBL" id="KAK3317224.1"/>
    </source>
</evidence>
<protein>
    <submittedName>
        <fullName evidence="2">Uncharacterized protein</fullName>
    </submittedName>
</protein>
<accession>A0AAE0M448</accession>
<organism evidence="2 3">
    <name type="scientific">Cercophora scortea</name>
    <dbReference type="NCBI Taxonomy" id="314031"/>
    <lineage>
        <taxon>Eukaryota</taxon>
        <taxon>Fungi</taxon>
        <taxon>Dikarya</taxon>
        <taxon>Ascomycota</taxon>
        <taxon>Pezizomycotina</taxon>
        <taxon>Sordariomycetes</taxon>
        <taxon>Sordariomycetidae</taxon>
        <taxon>Sordariales</taxon>
        <taxon>Lasiosphaeriaceae</taxon>
        <taxon>Cercophora</taxon>
    </lineage>
</organism>
<evidence type="ECO:0000313" key="3">
    <source>
        <dbReference type="Proteomes" id="UP001286456"/>
    </source>
</evidence>
<dbReference type="Proteomes" id="UP001286456">
    <property type="component" value="Unassembled WGS sequence"/>
</dbReference>
<feature type="region of interest" description="Disordered" evidence="1">
    <location>
        <begin position="93"/>
        <end position="159"/>
    </location>
</feature>
<proteinExistence type="predicted"/>
<reference evidence="2" key="2">
    <citation type="submission" date="2023-06" db="EMBL/GenBank/DDBJ databases">
        <authorList>
            <consortium name="Lawrence Berkeley National Laboratory"/>
            <person name="Haridas S."/>
            <person name="Hensen N."/>
            <person name="Bonometti L."/>
            <person name="Westerberg I."/>
            <person name="Brannstrom I.O."/>
            <person name="Guillou S."/>
            <person name="Cros-Aarteil S."/>
            <person name="Calhoun S."/>
            <person name="Kuo A."/>
            <person name="Mondo S."/>
            <person name="Pangilinan J."/>
            <person name="Riley R."/>
            <person name="Labutti K."/>
            <person name="Andreopoulos B."/>
            <person name="Lipzen A."/>
            <person name="Chen C."/>
            <person name="Yanf M."/>
            <person name="Daum C."/>
            <person name="Ng V."/>
            <person name="Clum A."/>
            <person name="Steindorff A."/>
            <person name="Ohm R."/>
            <person name="Martin F."/>
            <person name="Silar P."/>
            <person name="Natvig D."/>
            <person name="Lalanne C."/>
            <person name="Gautier V."/>
            <person name="Ament-Velasquez S.L."/>
            <person name="Kruys A."/>
            <person name="Hutchinson M.I."/>
            <person name="Powell A.J."/>
            <person name="Barry K."/>
            <person name="Miller A.N."/>
            <person name="Grigoriev I.V."/>
            <person name="Debuchy R."/>
            <person name="Gladieux P."/>
            <person name="Thoren M.H."/>
            <person name="Johannesson H."/>
        </authorList>
    </citation>
    <scope>NUCLEOTIDE SEQUENCE</scope>
    <source>
        <strain evidence="2">SMH4131-1</strain>
    </source>
</reference>
<name>A0AAE0M448_9PEZI</name>
<feature type="compositionally biased region" description="Low complexity" evidence="1">
    <location>
        <begin position="106"/>
        <end position="130"/>
    </location>
</feature>
<gene>
    <name evidence="2" type="ORF">B0T19DRAFT_404933</name>
</gene>
<evidence type="ECO:0000256" key="1">
    <source>
        <dbReference type="SAM" id="MobiDB-lite"/>
    </source>
</evidence>
<reference evidence="2" key="1">
    <citation type="journal article" date="2023" name="Mol. Phylogenet. Evol.">
        <title>Genome-scale phylogeny and comparative genomics of the fungal order Sordariales.</title>
        <authorList>
            <person name="Hensen N."/>
            <person name="Bonometti L."/>
            <person name="Westerberg I."/>
            <person name="Brannstrom I.O."/>
            <person name="Guillou S."/>
            <person name="Cros-Aarteil S."/>
            <person name="Calhoun S."/>
            <person name="Haridas S."/>
            <person name="Kuo A."/>
            <person name="Mondo S."/>
            <person name="Pangilinan J."/>
            <person name="Riley R."/>
            <person name="LaButti K."/>
            <person name="Andreopoulos B."/>
            <person name="Lipzen A."/>
            <person name="Chen C."/>
            <person name="Yan M."/>
            <person name="Daum C."/>
            <person name="Ng V."/>
            <person name="Clum A."/>
            <person name="Steindorff A."/>
            <person name="Ohm R.A."/>
            <person name="Martin F."/>
            <person name="Silar P."/>
            <person name="Natvig D.O."/>
            <person name="Lalanne C."/>
            <person name="Gautier V."/>
            <person name="Ament-Velasquez S.L."/>
            <person name="Kruys A."/>
            <person name="Hutchinson M.I."/>
            <person name="Powell A.J."/>
            <person name="Barry K."/>
            <person name="Miller A.N."/>
            <person name="Grigoriev I.V."/>
            <person name="Debuchy R."/>
            <person name="Gladieux P."/>
            <person name="Hiltunen Thoren M."/>
            <person name="Johannesson H."/>
        </authorList>
    </citation>
    <scope>NUCLEOTIDE SEQUENCE</scope>
    <source>
        <strain evidence="2">SMH4131-1</strain>
    </source>
</reference>
<feature type="compositionally biased region" description="Polar residues" evidence="1">
    <location>
        <begin position="131"/>
        <end position="144"/>
    </location>
</feature>